<proteinExistence type="predicted"/>
<comment type="caution">
    <text evidence="1">The sequence shown here is derived from an EMBL/GenBank/DDBJ whole genome shotgun (WGS) entry which is preliminary data.</text>
</comment>
<accession>A0ABN3UQZ1</accession>
<evidence type="ECO:0000313" key="2">
    <source>
        <dbReference type="Proteomes" id="UP001501326"/>
    </source>
</evidence>
<name>A0ABN3UQZ1_9MICO</name>
<reference evidence="2" key="1">
    <citation type="journal article" date="2019" name="Int. J. Syst. Evol. Microbiol.">
        <title>The Global Catalogue of Microorganisms (GCM) 10K type strain sequencing project: providing services to taxonomists for standard genome sequencing and annotation.</title>
        <authorList>
            <consortium name="The Broad Institute Genomics Platform"/>
            <consortium name="The Broad Institute Genome Sequencing Center for Infectious Disease"/>
            <person name="Wu L."/>
            <person name="Ma J."/>
        </authorList>
    </citation>
    <scope>NUCLEOTIDE SEQUENCE [LARGE SCALE GENOMIC DNA]</scope>
    <source>
        <strain evidence="2">JCM 16378</strain>
    </source>
</reference>
<dbReference type="Gene3D" id="3.40.960.10">
    <property type="entry name" value="VSR Endonuclease"/>
    <property type="match status" value="1"/>
</dbReference>
<sequence>MTAQGGVLGSRQLTRLGIPPDEVSRWVVGGDLVRVRRGAFIGAAAWSAADRDERYRLTVAAAMRSRGVDEMASHHSALALHRLPLWHVDRDLVVLAADVQETTTGGGVRVMPLRALVDRVEVEGLAVMAVADAVVAVASVSVEAGVVAGDAAVHDGRCTEADLAEAASRLRRGLRGKARLRAALAHIDGASESPGESRTRLVLTALGLPVASQVVVCDQRGSFVARVDFLVAGRVVIEFDGAVKYKGADGAEVVVAEKRREDRLRELGYEVVRLTWDDLSHPERVLARVRAVLLRRAA</sequence>
<evidence type="ECO:0008006" key="3">
    <source>
        <dbReference type="Google" id="ProtNLM"/>
    </source>
</evidence>
<gene>
    <name evidence="1" type="ORF">GCM10009867_24670</name>
</gene>
<protein>
    <recommendedName>
        <fullName evidence="3">DUF559 domain-containing protein</fullName>
    </recommendedName>
</protein>
<dbReference type="Proteomes" id="UP001501326">
    <property type="component" value="Unassembled WGS sequence"/>
</dbReference>
<dbReference type="EMBL" id="BAAARN010000003">
    <property type="protein sequence ID" value="GAA2737457.1"/>
    <property type="molecule type" value="Genomic_DNA"/>
</dbReference>
<evidence type="ECO:0000313" key="1">
    <source>
        <dbReference type="EMBL" id="GAA2737457.1"/>
    </source>
</evidence>
<keyword evidence="2" id="KW-1185">Reference proteome</keyword>
<organism evidence="1 2">
    <name type="scientific">Pedococcus aerophilus</name>
    <dbReference type="NCBI Taxonomy" id="436356"/>
    <lineage>
        <taxon>Bacteria</taxon>
        <taxon>Bacillati</taxon>
        <taxon>Actinomycetota</taxon>
        <taxon>Actinomycetes</taxon>
        <taxon>Micrococcales</taxon>
        <taxon>Intrasporangiaceae</taxon>
        <taxon>Pedococcus</taxon>
    </lineage>
</organism>